<evidence type="ECO:0000313" key="1">
    <source>
        <dbReference type="EMBL" id="KAB2632786.1"/>
    </source>
</evidence>
<name>A0A5N5HY01_9ROSA</name>
<keyword evidence="1" id="KW-0346">Stress response</keyword>
<sequence>MAVSKQQGESTILSDTTFSILSPRMSLIVLTGSRTTSSSHHSPPLPSCLTDDVVNVPLALPHPGDMILLAVLMASQLEILRESLVKLDIILLFCSPPKTQAKHLMRCNDHLHH</sequence>
<comment type="caution">
    <text evidence="1">The sequence shown here is derived from an EMBL/GenBank/DDBJ whole genome shotgun (WGS) entry which is preliminary data.</text>
</comment>
<dbReference type="AlphaFoldDB" id="A0A5N5HY01"/>
<reference evidence="2" key="2">
    <citation type="submission" date="2019-10" db="EMBL/GenBank/DDBJ databases">
        <title>A de novo genome assembly of a pear dwarfing rootstock.</title>
        <authorList>
            <person name="Wang F."/>
            <person name="Wang J."/>
            <person name="Li S."/>
            <person name="Zhang Y."/>
            <person name="Fang M."/>
            <person name="Ma L."/>
            <person name="Zhao Y."/>
            <person name="Jiang S."/>
        </authorList>
    </citation>
    <scope>NUCLEOTIDE SEQUENCE [LARGE SCALE GENOMIC DNA]</scope>
</reference>
<reference evidence="1 2" key="3">
    <citation type="submission" date="2019-11" db="EMBL/GenBank/DDBJ databases">
        <title>A de novo genome assembly of a pear dwarfing rootstock.</title>
        <authorList>
            <person name="Wang F."/>
            <person name="Wang J."/>
            <person name="Li S."/>
            <person name="Zhang Y."/>
            <person name="Fang M."/>
            <person name="Ma L."/>
            <person name="Zhao Y."/>
            <person name="Jiang S."/>
        </authorList>
    </citation>
    <scope>NUCLEOTIDE SEQUENCE [LARGE SCALE GENOMIC DNA]</scope>
    <source>
        <strain evidence="1">S2</strain>
        <tissue evidence="1">Leaf</tissue>
    </source>
</reference>
<evidence type="ECO:0000313" key="2">
    <source>
        <dbReference type="Proteomes" id="UP000327157"/>
    </source>
</evidence>
<proteinExistence type="predicted"/>
<accession>A0A5N5HY01</accession>
<organism evidence="1 2">
    <name type="scientific">Pyrus ussuriensis x Pyrus communis</name>
    <dbReference type="NCBI Taxonomy" id="2448454"/>
    <lineage>
        <taxon>Eukaryota</taxon>
        <taxon>Viridiplantae</taxon>
        <taxon>Streptophyta</taxon>
        <taxon>Embryophyta</taxon>
        <taxon>Tracheophyta</taxon>
        <taxon>Spermatophyta</taxon>
        <taxon>Magnoliopsida</taxon>
        <taxon>eudicotyledons</taxon>
        <taxon>Gunneridae</taxon>
        <taxon>Pentapetalae</taxon>
        <taxon>rosids</taxon>
        <taxon>fabids</taxon>
        <taxon>Rosales</taxon>
        <taxon>Rosaceae</taxon>
        <taxon>Amygdaloideae</taxon>
        <taxon>Maleae</taxon>
        <taxon>Pyrus</taxon>
    </lineage>
</organism>
<dbReference type="EMBL" id="SMOL01000120">
    <property type="protein sequence ID" value="KAB2632786.1"/>
    <property type="molecule type" value="Genomic_DNA"/>
</dbReference>
<dbReference type="Proteomes" id="UP000327157">
    <property type="component" value="Chromosome 6"/>
</dbReference>
<protein>
    <submittedName>
        <fullName evidence="1">Heat shock protein 90-1-like</fullName>
    </submittedName>
</protein>
<reference evidence="1 2" key="1">
    <citation type="submission" date="2019-09" db="EMBL/GenBank/DDBJ databases">
        <authorList>
            <person name="Ou C."/>
        </authorList>
    </citation>
    <scope>NUCLEOTIDE SEQUENCE [LARGE SCALE GENOMIC DNA]</scope>
    <source>
        <strain evidence="1">S2</strain>
        <tissue evidence="1">Leaf</tissue>
    </source>
</reference>
<gene>
    <name evidence="1" type="ORF">D8674_029033</name>
</gene>
<keyword evidence="2" id="KW-1185">Reference proteome</keyword>